<dbReference type="RefSeq" id="WP_172473151.1">
    <property type="nucleotide sequence ID" value="NZ_BLMI01000255.1"/>
</dbReference>
<dbReference type="InterPro" id="IPR058240">
    <property type="entry name" value="rSAM_sf"/>
</dbReference>
<dbReference type="Gene3D" id="3.20.20.70">
    <property type="entry name" value="Aldolase class I"/>
    <property type="match status" value="1"/>
</dbReference>
<evidence type="ECO:0000313" key="6">
    <source>
        <dbReference type="EMBL" id="GFI42003.1"/>
    </source>
</evidence>
<evidence type="ECO:0000313" key="7">
    <source>
        <dbReference type="Proteomes" id="UP000490821"/>
    </source>
</evidence>
<dbReference type="AlphaFoldDB" id="A0A829ZC84"/>
<dbReference type="InterPro" id="IPR050377">
    <property type="entry name" value="Radical_SAM_PqqE_MftC-like"/>
</dbReference>
<keyword evidence="6" id="KW-0456">Lyase</keyword>
<dbReference type="GO" id="GO:0016829">
    <property type="term" value="F:lyase activity"/>
    <property type="evidence" value="ECO:0007669"/>
    <property type="project" value="UniProtKB-KW"/>
</dbReference>
<dbReference type="Pfam" id="PF04055">
    <property type="entry name" value="Radical_SAM"/>
    <property type="match status" value="1"/>
</dbReference>
<dbReference type="EC" id="4.3.99.3" evidence="6"/>
<dbReference type="SUPFAM" id="SSF102114">
    <property type="entry name" value="Radical SAM enzymes"/>
    <property type="match status" value="1"/>
</dbReference>
<keyword evidence="3" id="KW-0408">Iron</keyword>
<sequence>MSEMIKRYIECYIPTETCNLRCHYCYIAQKRKFNNKLVHFTYDAKIIKKALSKKRLGGTCMLNLCAGGETLLSDEVLEVTKELLKEGHFVMIVTNGTLTKQFEKISKWDKKLLDKLIFKFSFHYLELIRLGWLDKYFSNIELMDKAGASFTVEITPSDELIPYIDEIKEICLQNLGCLCHLTIGRDDRTNQIEVLTNHTFDEYKEIWGSFDSELFKFKSEIFYKKRNEFCYAGDWSVYLNLDNGRLTQCYCGKYLGNIYEDIDKPIRFEAIGCKCTQPHCYNGHAFLTLGDIPELNTPTYAEVRNRINNKGTEWLKPTLKEFYSHKLIESNKEYSKIKKYLINHEININRIKNTIKKRISK</sequence>
<dbReference type="SFLD" id="SFLDS00029">
    <property type="entry name" value="Radical_SAM"/>
    <property type="match status" value="1"/>
</dbReference>
<reference evidence="6 7" key="1">
    <citation type="journal article" date="2020" name="Microbiome">
        <title>Single-cell genomics of uncultured bacteria reveals dietary fiber responders in the mouse gut microbiota.</title>
        <authorList>
            <person name="Chijiiwa R."/>
            <person name="Hosokawa M."/>
            <person name="Kogawa M."/>
            <person name="Nishikawa Y."/>
            <person name="Ide K."/>
            <person name="Sakanashi C."/>
            <person name="Takahashi K."/>
            <person name="Takeyama H."/>
        </authorList>
    </citation>
    <scope>NUCLEOTIDE SEQUENCE [LARGE SCALE GENOMIC DNA]</scope>
    <source>
        <strain evidence="6">IMSAGC_017</strain>
    </source>
</reference>
<keyword evidence="1" id="KW-0949">S-adenosyl-L-methionine</keyword>
<dbReference type="EMBL" id="BLMI01000255">
    <property type="protein sequence ID" value="GFI42003.1"/>
    <property type="molecule type" value="Genomic_DNA"/>
</dbReference>
<dbReference type="GO" id="GO:0046872">
    <property type="term" value="F:metal ion binding"/>
    <property type="evidence" value="ECO:0007669"/>
    <property type="project" value="UniProtKB-KW"/>
</dbReference>
<keyword evidence="4" id="KW-0411">Iron-sulfur</keyword>
<dbReference type="GO" id="GO:0051536">
    <property type="term" value="F:iron-sulfur cluster binding"/>
    <property type="evidence" value="ECO:0007669"/>
    <property type="project" value="UniProtKB-KW"/>
</dbReference>
<dbReference type="InterPro" id="IPR013785">
    <property type="entry name" value="Aldolase_TIM"/>
</dbReference>
<protein>
    <submittedName>
        <fullName evidence="6">7-carboxy-7-deazaguanine synthase</fullName>
        <ecNumber evidence="6">4.3.99.3</ecNumber>
    </submittedName>
</protein>
<evidence type="ECO:0000256" key="4">
    <source>
        <dbReference type="ARBA" id="ARBA00023014"/>
    </source>
</evidence>
<dbReference type="CDD" id="cd01335">
    <property type="entry name" value="Radical_SAM"/>
    <property type="match status" value="1"/>
</dbReference>
<dbReference type="PANTHER" id="PTHR11228:SF7">
    <property type="entry name" value="PQQA PEPTIDE CYCLASE"/>
    <property type="match status" value="1"/>
</dbReference>
<proteinExistence type="predicted"/>
<organism evidence="6 7">
    <name type="scientific">Thomasclavelia cocleata</name>
    <dbReference type="NCBI Taxonomy" id="69824"/>
    <lineage>
        <taxon>Bacteria</taxon>
        <taxon>Bacillati</taxon>
        <taxon>Bacillota</taxon>
        <taxon>Erysipelotrichia</taxon>
        <taxon>Erysipelotrichales</taxon>
        <taxon>Coprobacillaceae</taxon>
        <taxon>Thomasclavelia</taxon>
    </lineage>
</organism>
<dbReference type="Proteomes" id="UP000490821">
    <property type="component" value="Unassembled WGS sequence"/>
</dbReference>
<evidence type="ECO:0000256" key="2">
    <source>
        <dbReference type="ARBA" id="ARBA00022723"/>
    </source>
</evidence>
<dbReference type="PANTHER" id="PTHR11228">
    <property type="entry name" value="RADICAL SAM DOMAIN PROTEIN"/>
    <property type="match status" value="1"/>
</dbReference>
<gene>
    <name evidence="6" type="primary">queE_3</name>
    <name evidence="6" type="ORF">IMSAGC017_02049</name>
</gene>
<evidence type="ECO:0000256" key="1">
    <source>
        <dbReference type="ARBA" id="ARBA00022691"/>
    </source>
</evidence>
<accession>A0A829ZC84</accession>
<name>A0A829ZC84_9FIRM</name>
<dbReference type="InterPro" id="IPR007197">
    <property type="entry name" value="rSAM"/>
</dbReference>
<feature type="domain" description="Radical SAM core" evidence="5">
    <location>
        <begin position="12"/>
        <end position="147"/>
    </location>
</feature>
<evidence type="ECO:0000256" key="3">
    <source>
        <dbReference type="ARBA" id="ARBA00023004"/>
    </source>
</evidence>
<comment type="caution">
    <text evidence="6">The sequence shown here is derived from an EMBL/GenBank/DDBJ whole genome shotgun (WGS) entry which is preliminary data.</text>
</comment>
<evidence type="ECO:0000259" key="5">
    <source>
        <dbReference type="Pfam" id="PF04055"/>
    </source>
</evidence>
<keyword evidence="2" id="KW-0479">Metal-binding</keyword>